<reference evidence="1 2" key="1">
    <citation type="submission" date="2021-06" db="EMBL/GenBank/DDBJ databases">
        <authorList>
            <person name="Sun Q."/>
            <person name="Li D."/>
        </authorList>
    </citation>
    <scope>NUCLEOTIDE SEQUENCE [LARGE SCALE GENOMIC DNA]</scope>
    <source>
        <strain evidence="1 2">MSJ-40</strain>
    </source>
</reference>
<dbReference type="EMBL" id="JAHLPM010000030">
    <property type="protein sequence ID" value="MBU5440276.1"/>
    <property type="molecule type" value="Genomic_DNA"/>
</dbReference>
<organism evidence="1 2">
    <name type="scientific">Tissierella simiarum</name>
    <dbReference type="NCBI Taxonomy" id="2841534"/>
    <lineage>
        <taxon>Bacteria</taxon>
        <taxon>Bacillati</taxon>
        <taxon>Bacillota</taxon>
        <taxon>Tissierellia</taxon>
        <taxon>Tissierellales</taxon>
        <taxon>Tissierellaceae</taxon>
        <taxon>Tissierella</taxon>
    </lineage>
</organism>
<accession>A0ABS6EBP2</accession>
<evidence type="ECO:0000313" key="1">
    <source>
        <dbReference type="EMBL" id="MBU5440276.1"/>
    </source>
</evidence>
<gene>
    <name evidence="1" type="ORF">KQI42_19975</name>
</gene>
<comment type="caution">
    <text evidence="1">The sequence shown here is derived from an EMBL/GenBank/DDBJ whole genome shotgun (WGS) entry which is preliminary data.</text>
</comment>
<name>A0ABS6EBP2_9FIRM</name>
<proteinExistence type="predicted"/>
<evidence type="ECO:0000313" key="2">
    <source>
        <dbReference type="Proteomes" id="UP000749471"/>
    </source>
</evidence>
<sequence>MRVKLITNDDYRALIRFIEGIERALKNNQIDLAMSGLDFMKGNLENKIAEE</sequence>
<dbReference type="Proteomes" id="UP000749471">
    <property type="component" value="Unassembled WGS sequence"/>
</dbReference>
<protein>
    <submittedName>
        <fullName evidence="1">Uncharacterized protein</fullName>
    </submittedName>
</protein>
<dbReference type="RefSeq" id="WP_216522367.1">
    <property type="nucleotide sequence ID" value="NZ_JAHLPM010000030.1"/>
</dbReference>
<keyword evidence="2" id="KW-1185">Reference proteome</keyword>